<reference evidence="2 3" key="1">
    <citation type="submission" date="2020-12" db="EMBL/GenBank/DDBJ databases">
        <title>De novo assembly of Tibetan sheep genome.</title>
        <authorList>
            <person name="Li X."/>
        </authorList>
    </citation>
    <scope>NUCLEOTIDE SEQUENCE [LARGE SCALE GENOMIC DNA]</scope>
    <source>
        <tissue evidence="2">Heart</tissue>
    </source>
</reference>
<evidence type="ECO:0000313" key="3">
    <source>
        <dbReference type="Proteomes" id="UP000664991"/>
    </source>
</evidence>
<dbReference type="AlphaFoldDB" id="A0A836AES3"/>
<organism evidence="2 3">
    <name type="scientific">Ovis aries</name>
    <name type="common">Sheep</name>
    <dbReference type="NCBI Taxonomy" id="9940"/>
    <lineage>
        <taxon>Eukaryota</taxon>
        <taxon>Metazoa</taxon>
        <taxon>Chordata</taxon>
        <taxon>Craniata</taxon>
        <taxon>Vertebrata</taxon>
        <taxon>Euteleostomi</taxon>
        <taxon>Mammalia</taxon>
        <taxon>Eutheria</taxon>
        <taxon>Laurasiatheria</taxon>
        <taxon>Artiodactyla</taxon>
        <taxon>Ruminantia</taxon>
        <taxon>Pecora</taxon>
        <taxon>Bovidae</taxon>
        <taxon>Caprinae</taxon>
        <taxon>Ovis</taxon>
    </lineage>
</organism>
<evidence type="ECO:0000313" key="2">
    <source>
        <dbReference type="EMBL" id="KAG5207391.1"/>
    </source>
</evidence>
<gene>
    <name evidence="2" type="ORF">JEQ12_017155</name>
</gene>
<feature type="region of interest" description="Disordered" evidence="1">
    <location>
        <begin position="74"/>
        <end position="138"/>
    </location>
</feature>
<dbReference type="Proteomes" id="UP000664991">
    <property type="component" value="Unassembled WGS sequence"/>
</dbReference>
<comment type="caution">
    <text evidence="2">The sequence shown here is derived from an EMBL/GenBank/DDBJ whole genome shotgun (WGS) entry which is preliminary data.</text>
</comment>
<sequence>MKTDTTDEMTGPGVPEMITLRMIIGGMIEVPPQRPKLNLKPWSTPKEDDSSASTSQSSCVASIFGGVMSVDTAAREREVEERLQKKQEKLQRQLDEPKLERRPRERHRSWRSEETQERERSRTGNDLDFGHTLDLGIR</sequence>
<feature type="compositionally biased region" description="Basic and acidic residues" evidence="1">
    <location>
        <begin position="74"/>
        <end position="103"/>
    </location>
</feature>
<feature type="region of interest" description="Disordered" evidence="1">
    <location>
        <begin position="29"/>
        <end position="59"/>
    </location>
</feature>
<dbReference type="EMBL" id="JAEMGP010000006">
    <property type="protein sequence ID" value="KAG5207391.1"/>
    <property type="molecule type" value="Genomic_DNA"/>
</dbReference>
<feature type="compositionally biased region" description="Basic and acidic residues" evidence="1">
    <location>
        <begin position="110"/>
        <end position="138"/>
    </location>
</feature>
<protein>
    <submittedName>
        <fullName evidence="2">Uncharacterized protein</fullName>
    </submittedName>
</protein>
<name>A0A836AES3_SHEEP</name>
<proteinExistence type="predicted"/>
<accession>A0A836AES3</accession>
<evidence type="ECO:0000256" key="1">
    <source>
        <dbReference type="SAM" id="MobiDB-lite"/>
    </source>
</evidence>